<evidence type="ECO:0008006" key="3">
    <source>
        <dbReference type="Google" id="ProtNLM"/>
    </source>
</evidence>
<name>A0ABY6V2P1_BIOOC</name>
<protein>
    <recommendedName>
        <fullName evidence="3">Velvet domain-containing protein</fullName>
    </recommendedName>
</protein>
<organism evidence="1 2">
    <name type="scientific">Bionectria ochroleuca</name>
    <name type="common">Gliocladium roseum</name>
    <dbReference type="NCBI Taxonomy" id="29856"/>
    <lineage>
        <taxon>Eukaryota</taxon>
        <taxon>Fungi</taxon>
        <taxon>Dikarya</taxon>
        <taxon>Ascomycota</taxon>
        <taxon>Pezizomycotina</taxon>
        <taxon>Sordariomycetes</taxon>
        <taxon>Hypocreomycetidae</taxon>
        <taxon>Hypocreales</taxon>
        <taxon>Bionectriaceae</taxon>
        <taxon>Clonostachys</taxon>
    </lineage>
</organism>
<gene>
    <name evidence="1" type="ORF">CLO192961_LOCUS492531</name>
</gene>
<keyword evidence="2" id="KW-1185">Reference proteome</keyword>
<evidence type="ECO:0000313" key="1">
    <source>
        <dbReference type="EMBL" id="VUC38027.1"/>
    </source>
</evidence>
<dbReference type="EMBL" id="CABFNS010001090">
    <property type="protein sequence ID" value="VUC38027.1"/>
    <property type="molecule type" value="Genomic_DNA"/>
</dbReference>
<sequence length="132" mass="14960">MDPTEIEFLVTPRTVQKDASFKRSPIIVMVDNLPPVYCSFWAKIRLRDGEDGRSMNQCLSGTTLVSPVFDETDNRCYFKMKRIKITETGRFSIELQLYGVLGTPELGDYYITSKCTSSIRVSDSAAHVHLTL</sequence>
<comment type="caution">
    <text evidence="1">The sequence shown here is derived from an EMBL/GenBank/DDBJ whole genome shotgun (WGS) entry which is preliminary data.</text>
</comment>
<proteinExistence type="predicted"/>
<dbReference type="Proteomes" id="UP000766486">
    <property type="component" value="Unassembled WGS sequence"/>
</dbReference>
<reference evidence="1 2" key="1">
    <citation type="submission" date="2019-06" db="EMBL/GenBank/DDBJ databases">
        <authorList>
            <person name="Broberg M."/>
        </authorList>
    </citation>
    <scope>NUCLEOTIDE SEQUENCE [LARGE SCALE GENOMIC DNA]</scope>
</reference>
<evidence type="ECO:0000313" key="2">
    <source>
        <dbReference type="Proteomes" id="UP000766486"/>
    </source>
</evidence>
<accession>A0ABY6V2P1</accession>